<dbReference type="GO" id="GO:0005085">
    <property type="term" value="F:guanyl-nucleotide exchange factor activity"/>
    <property type="evidence" value="ECO:0007669"/>
    <property type="project" value="UniProtKB-KW"/>
</dbReference>
<evidence type="ECO:0000256" key="1">
    <source>
        <dbReference type="ARBA" id="ARBA00022448"/>
    </source>
</evidence>
<evidence type="ECO:0000256" key="3">
    <source>
        <dbReference type="ARBA" id="ARBA00022679"/>
    </source>
</evidence>
<dbReference type="Gene3D" id="3.40.630.30">
    <property type="match status" value="1"/>
</dbReference>
<dbReference type="GO" id="GO:0015031">
    <property type="term" value="P:protein transport"/>
    <property type="evidence" value="ECO:0007669"/>
    <property type="project" value="UniProtKB-KW"/>
</dbReference>
<organism evidence="7 8">
    <name type="scientific">Postia placenta MAD-698-R-SB12</name>
    <dbReference type="NCBI Taxonomy" id="670580"/>
    <lineage>
        <taxon>Eukaryota</taxon>
        <taxon>Fungi</taxon>
        <taxon>Dikarya</taxon>
        <taxon>Basidiomycota</taxon>
        <taxon>Agaricomycotina</taxon>
        <taxon>Agaricomycetes</taxon>
        <taxon>Polyporales</taxon>
        <taxon>Adustoporiaceae</taxon>
        <taxon>Rhodonia</taxon>
    </lineage>
</organism>
<dbReference type="AlphaFoldDB" id="A0A1X6N0B1"/>
<dbReference type="Pfam" id="PF00583">
    <property type="entry name" value="Acetyltransf_1"/>
    <property type="match status" value="1"/>
</dbReference>
<reference evidence="7 8" key="1">
    <citation type="submission" date="2017-04" db="EMBL/GenBank/DDBJ databases">
        <title>Genome Sequence of the Model Brown-Rot Fungus Postia placenta SB12.</title>
        <authorList>
            <consortium name="DOE Joint Genome Institute"/>
            <person name="Gaskell J."/>
            <person name="Kersten P."/>
            <person name="Larrondo L.F."/>
            <person name="Canessa P."/>
            <person name="Martinez D."/>
            <person name="Hibbett D."/>
            <person name="Schmoll M."/>
            <person name="Kubicek C.P."/>
            <person name="Martinez A.T."/>
            <person name="Yadav J."/>
            <person name="Master E."/>
            <person name="Magnuson J.K."/>
            <person name="James T."/>
            <person name="Yaver D."/>
            <person name="Berka R."/>
            <person name="Labutti K."/>
            <person name="Lipzen A."/>
            <person name="Aerts A."/>
            <person name="Barry K."/>
            <person name="Henrissat B."/>
            <person name="Blanchette R."/>
            <person name="Grigoriev I."/>
            <person name="Cullen D."/>
        </authorList>
    </citation>
    <scope>NUCLEOTIDE SEQUENCE [LARGE SCALE GENOMIC DNA]</scope>
    <source>
        <strain evidence="7 8">MAD-698-R-SB12</strain>
    </source>
</reference>
<evidence type="ECO:0000313" key="8">
    <source>
        <dbReference type="Proteomes" id="UP000194127"/>
    </source>
</evidence>
<dbReference type="Pfam" id="PF04421">
    <property type="entry name" value="Mss4"/>
    <property type="match status" value="1"/>
</dbReference>
<protein>
    <recommendedName>
        <fullName evidence="6">N-acetyltransferase domain-containing protein</fullName>
    </recommendedName>
</protein>
<dbReference type="InterPro" id="IPR016181">
    <property type="entry name" value="Acyl_CoA_acyltransferase"/>
</dbReference>
<gene>
    <name evidence="7" type="ORF">POSPLADRAFT_1039920</name>
</gene>
<dbReference type="Proteomes" id="UP000194127">
    <property type="component" value="Unassembled WGS sequence"/>
</dbReference>
<dbReference type="GO" id="GO:0005737">
    <property type="term" value="C:cytoplasm"/>
    <property type="evidence" value="ECO:0007669"/>
    <property type="project" value="TreeGrafter"/>
</dbReference>
<dbReference type="PANTHER" id="PTHR10908:SF0">
    <property type="entry name" value="SEROTONIN N-ACETYLTRANSFERASE"/>
    <property type="match status" value="1"/>
</dbReference>
<feature type="domain" description="N-acetyltransferase" evidence="6">
    <location>
        <begin position="3"/>
        <end position="169"/>
    </location>
</feature>
<dbReference type="InterPro" id="IPR007515">
    <property type="entry name" value="Mss4"/>
</dbReference>
<keyword evidence="2" id="KW-0344">Guanine-nucleotide releasing factor</keyword>
<dbReference type="InterPro" id="IPR011057">
    <property type="entry name" value="Mss4-like_sf"/>
</dbReference>
<dbReference type="InterPro" id="IPR051635">
    <property type="entry name" value="SNAT-like"/>
</dbReference>
<evidence type="ECO:0000259" key="6">
    <source>
        <dbReference type="PROSITE" id="PS51186"/>
    </source>
</evidence>
<evidence type="ECO:0000256" key="4">
    <source>
        <dbReference type="ARBA" id="ARBA00022927"/>
    </source>
</evidence>
<dbReference type="PANTHER" id="PTHR10908">
    <property type="entry name" value="SEROTONIN N-ACETYLTRANSFERASE"/>
    <property type="match status" value="1"/>
</dbReference>
<keyword evidence="4" id="KW-0653">Protein transport</keyword>
<keyword evidence="3" id="KW-0808">Transferase</keyword>
<dbReference type="OrthoDB" id="30840at2759"/>
<dbReference type="STRING" id="670580.A0A1X6N0B1"/>
<dbReference type="PROSITE" id="PS51186">
    <property type="entry name" value="GNAT"/>
    <property type="match status" value="1"/>
</dbReference>
<dbReference type="GO" id="GO:0007264">
    <property type="term" value="P:small GTPase-mediated signal transduction"/>
    <property type="evidence" value="ECO:0007669"/>
    <property type="project" value="InterPro"/>
</dbReference>
<dbReference type="EMBL" id="KZ110597">
    <property type="protein sequence ID" value="OSX62051.1"/>
    <property type="molecule type" value="Genomic_DNA"/>
</dbReference>
<keyword evidence="5" id="KW-0012">Acyltransferase</keyword>
<name>A0A1X6N0B1_9APHY</name>
<sequence length="343" mass="37661">MSVFFDLLKDEDVADAHTIELAGYPKDEAASLEAFRYRQCKAPELFLGAYLPDERGRKLVGYVCATTSRSPSLTHKSMSTHEPGPSVCIHSVCVAPDHRRKGVGLALLKEYLSRLETQPDRLGYQLERVLLITHEDLRSLYEKAGFEWVGESAVVHGSRPWFEMRTVLKLPQSQPEQPISVPADIWEQLQRASTSRNRPQAVPLSAFPNGARDLVADDGQGNQQNQFDLLCPRDGCGSIILKAGAGSLVERESVPLDPPGVSGMSASPLAPLPPPPATTNWWLVTPNAMAFENIGFTRPVALQATKKKLKLLICAECDLGPLGWCEEGGGEFWLAASRVGYRN</sequence>
<keyword evidence="1" id="KW-0813">Transport</keyword>
<dbReference type="CDD" id="cd04301">
    <property type="entry name" value="NAT_SF"/>
    <property type="match status" value="1"/>
</dbReference>
<dbReference type="GeneID" id="36322570"/>
<evidence type="ECO:0000256" key="5">
    <source>
        <dbReference type="ARBA" id="ARBA00023315"/>
    </source>
</evidence>
<dbReference type="SUPFAM" id="SSF55729">
    <property type="entry name" value="Acyl-CoA N-acyltransferases (Nat)"/>
    <property type="match status" value="1"/>
</dbReference>
<proteinExistence type="predicted"/>
<dbReference type="RefSeq" id="XP_024338845.1">
    <property type="nucleotide sequence ID" value="XM_024477620.1"/>
</dbReference>
<dbReference type="Gene3D" id="2.170.150.10">
    <property type="entry name" value="Metal Binding Protein, Guanine Nucleotide Exchange Factor, Chain A"/>
    <property type="match status" value="1"/>
</dbReference>
<dbReference type="SUPFAM" id="SSF51316">
    <property type="entry name" value="Mss4-like"/>
    <property type="match status" value="1"/>
</dbReference>
<dbReference type="InterPro" id="IPR000182">
    <property type="entry name" value="GNAT_dom"/>
</dbReference>
<dbReference type="GO" id="GO:0004059">
    <property type="term" value="F:aralkylamine N-acetyltransferase activity"/>
    <property type="evidence" value="ECO:0007669"/>
    <property type="project" value="TreeGrafter"/>
</dbReference>
<dbReference type="InterPro" id="IPR011323">
    <property type="entry name" value="Mss4/transl-control_tumour"/>
</dbReference>
<evidence type="ECO:0000256" key="2">
    <source>
        <dbReference type="ARBA" id="ARBA00022658"/>
    </source>
</evidence>
<accession>A0A1X6N0B1</accession>
<keyword evidence="8" id="KW-1185">Reference proteome</keyword>
<evidence type="ECO:0000313" key="7">
    <source>
        <dbReference type="EMBL" id="OSX62051.1"/>
    </source>
</evidence>
<dbReference type="PROSITE" id="PS51796">
    <property type="entry name" value="MSS4"/>
    <property type="match status" value="1"/>
</dbReference>